<proteinExistence type="predicted"/>
<keyword evidence="2" id="KW-1185">Reference proteome</keyword>
<reference evidence="1" key="1">
    <citation type="journal article" date="2024" name="BMC Genomics">
        <title>Functional annotation of a divergent genome using sequence and structure-based similarity.</title>
        <authorList>
            <person name="Svedberg D."/>
            <person name="Winiger R.R."/>
            <person name="Berg A."/>
            <person name="Sharma H."/>
            <person name="Tellgren-Roth C."/>
            <person name="Debrunner-Vossbrinck B.A."/>
            <person name="Vossbrinck C.R."/>
            <person name="Barandun J."/>
        </authorList>
    </citation>
    <scope>NUCLEOTIDE SEQUENCE</scope>
    <source>
        <strain evidence="1">Illinois isolate</strain>
    </source>
</reference>
<dbReference type="EMBL" id="CP142735">
    <property type="protein sequence ID" value="WUR04674.1"/>
    <property type="molecule type" value="Genomic_DNA"/>
</dbReference>
<evidence type="ECO:0000313" key="1">
    <source>
        <dbReference type="EMBL" id="WUR04674.1"/>
    </source>
</evidence>
<dbReference type="Proteomes" id="UP001334084">
    <property type="component" value="Chromosome 10"/>
</dbReference>
<protein>
    <submittedName>
        <fullName evidence="1">Uncharacterized protein</fullName>
    </submittedName>
</protein>
<dbReference type="AlphaFoldDB" id="A0AAX4JFE3"/>
<name>A0AAX4JFE3_9MICR</name>
<sequence>MSSKLKRNKSVSIEDDKSAALLLKSSIDQEDTSYLSEYLLQKNSHRQLKYLEDTDLENLSVLLLDFLCTPQRLLALEILKKLTNNKILPSLKQRALEFDKLVYLKGKIDFIKMKCTKNVKHKPEMEINLENIENKE</sequence>
<accession>A0AAX4JFE3</accession>
<organism evidence="1 2">
    <name type="scientific">Vairimorpha necatrix</name>
    <dbReference type="NCBI Taxonomy" id="6039"/>
    <lineage>
        <taxon>Eukaryota</taxon>
        <taxon>Fungi</taxon>
        <taxon>Fungi incertae sedis</taxon>
        <taxon>Microsporidia</taxon>
        <taxon>Nosematidae</taxon>
        <taxon>Vairimorpha</taxon>
    </lineage>
</organism>
<dbReference type="KEGG" id="vnx:VNE69_10026"/>
<evidence type="ECO:0000313" key="2">
    <source>
        <dbReference type="Proteomes" id="UP001334084"/>
    </source>
</evidence>
<gene>
    <name evidence="1" type="ORF">VNE69_10026</name>
</gene>
<dbReference type="RefSeq" id="XP_065330819.1">
    <property type="nucleotide sequence ID" value="XM_065474747.1"/>
</dbReference>
<dbReference type="GeneID" id="90542508"/>